<dbReference type="Proteomes" id="UP001595848">
    <property type="component" value="Unassembled WGS sequence"/>
</dbReference>
<accession>A0ABV8NWT9</accession>
<feature type="domain" description="AMP-binding enzyme C-terminal" evidence="6">
    <location>
        <begin position="454"/>
        <end position="534"/>
    </location>
</feature>
<protein>
    <submittedName>
        <fullName evidence="7">Acyl-CoA synthetase</fullName>
    </submittedName>
</protein>
<reference evidence="8" key="1">
    <citation type="journal article" date="2019" name="Int. J. Syst. Evol. Microbiol.">
        <title>The Global Catalogue of Microorganisms (GCM) 10K type strain sequencing project: providing services to taxonomists for standard genome sequencing and annotation.</title>
        <authorList>
            <consortium name="The Broad Institute Genomics Platform"/>
            <consortium name="The Broad Institute Genome Sequencing Center for Infectious Disease"/>
            <person name="Wu L."/>
            <person name="Ma J."/>
        </authorList>
    </citation>
    <scope>NUCLEOTIDE SEQUENCE [LARGE SCALE GENOMIC DNA]</scope>
    <source>
        <strain evidence="8">LMG 24813</strain>
    </source>
</reference>
<evidence type="ECO:0000256" key="2">
    <source>
        <dbReference type="ARBA" id="ARBA00022598"/>
    </source>
</evidence>
<dbReference type="Pfam" id="PF00501">
    <property type="entry name" value="AMP-binding"/>
    <property type="match status" value="1"/>
</dbReference>
<comment type="similarity">
    <text evidence="1">Belongs to the ATP-dependent AMP-binding enzyme family.</text>
</comment>
<dbReference type="EMBL" id="JBHSBV010000002">
    <property type="protein sequence ID" value="MFC4200274.1"/>
    <property type="molecule type" value="Genomic_DNA"/>
</dbReference>
<keyword evidence="4" id="KW-0067">ATP-binding</keyword>
<gene>
    <name evidence="7" type="ORF">ACFOY1_04840</name>
</gene>
<evidence type="ECO:0000256" key="1">
    <source>
        <dbReference type="ARBA" id="ARBA00006432"/>
    </source>
</evidence>
<evidence type="ECO:0000259" key="5">
    <source>
        <dbReference type="Pfam" id="PF00501"/>
    </source>
</evidence>
<keyword evidence="3" id="KW-0547">Nucleotide-binding</keyword>
<sequence length="549" mass="59977">MNDQYSELYSSYQWFVPSHFNIAQACVHRWAENPHEGRRIAVYYENELGQREVWTYARLSETANRLSNGLARMGAGAGDRIAVCMAQRPEAVAACMAILSLGAIVVPLSTRYDTQALVARLRNSEARIAIIDENAGPELLGAQPQCAALSQVIGLGFQHDSIIAWRTLLARQPAEYKALATRSDAPALLLYSDDETDPRGALLAHGALIGSLPGFVASQDWFPQKGDIFWTCAEWAWADALFAALLPTLYFGHAIVATPGHVPARRAFEILERYQITSLLLPPRAIKALRAEGDEPRQHFKLALRSLASTGESLGAVLYDWCVQSLGVAPNEIYGRASMPSVIGASRTKWPTRPGSMGRPYPGHRVGVLDARGRLCPAGQIGEIALNRHDIHGYPDPGLFLGYWRDDRAGEADHGGDWRLSGDLARVDEDGYYWYVGRTAEVFTSSGRRVGPGEIEECLLAHPAVADAVVVPSGPADQPVVLKAYVQRRQAKLDDDLAALAESLKEHVRQRLSSALAPSEIEFTEALPLTAAGKALRRAVPVPAQEHGR</sequence>
<dbReference type="PANTHER" id="PTHR43605">
    <property type="entry name" value="ACYL-COENZYME A SYNTHETASE"/>
    <property type="match status" value="1"/>
</dbReference>
<proteinExistence type="inferred from homology"/>
<evidence type="ECO:0000313" key="7">
    <source>
        <dbReference type="EMBL" id="MFC4200274.1"/>
    </source>
</evidence>
<feature type="domain" description="AMP-dependent synthetase/ligase" evidence="5">
    <location>
        <begin position="37"/>
        <end position="404"/>
    </location>
</feature>
<dbReference type="InterPro" id="IPR025110">
    <property type="entry name" value="AMP-bd_C"/>
</dbReference>
<comment type="caution">
    <text evidence="7">The sequence shown here is derived from an EMBL/GenBank/DDBJ whole genome shotgun (WGS) entry which is preliminary data.</text>
</comment>
<evidence type="ECO:0000313" key="8">
    <source>
        <dbReference type="Proteomes" id="UP001595848"/>
    </source>
</evidence>
<dbReference type="RefSeq" id="WP_217964458.1">
    <property type="nucleotide sequence ID" value="NZ_JAHTBN010000003.1"/>
</dbReference>
<keyword evidence="2" id="KW-0436">Ligase</keyword>
<dbReference type="Pfam" id="PF13193">
    <property type="entry name" value="AMP-binding_C"/>
    <property type="match status" value="1"/>
</dbReference>
<evidence type="ECO:0000256" key="3">
    <source>
        <dbReference type="ARBA" id="ARBA00022741"/>
    </source>
</evidence>
<evidence type="ECO:0000256" key="4">
    <source>
        <dbReference type="ARBA" id="ARBA00022840"/>
    </source>
</evidence>
<dbReference type="PANTHER" id="PTHR43605:SF10">
    <property type="entry name" value="ACYL-COA SYNTHETASE MEDIUM CHAIN FAMILY MEMBER 3"/>
    <property type="match status" value="1"/>
</dbReference>
<evidence type="ECO:0000259" key="6">
    <source>
        <dbReference type="Pfam" id="PF13193"/>
    </source>
</evidence>
<name>A0ABV8NWT9_9BURK</name>
<dbReference type="InterPro" id="IPR000873">
    <property type="entry name" value="AMP-dep_synth/lig_dom"/>
</dbReference>
<keyword evidence="8" id="KW-1185">Reference proteome</keyword>
<dbReference type="InterPro" id="IPR051087">
    <property type="entry name" value="Mitochondrial_ACSM"/>
</dbReference>
<organism evidence="7 8">
    <name type="scientific">Candidimonas humi</name>
    <dbReference type="NCBI Taxonomy" id="683355"/>
    <lineage>
        <taxon>Bacteria</taxon>
        <taxon>Pseudomonadati</taxon>
        <taxon>Pseudomonadota</taxon>
        <taxon>Betaproteobacteria</taxon>
        <taxon>Burkholderiales</taxon>
        <taxon>Alcaligenaceae</taxon>
        <taxon>Candidimonas</taxon>
    </lineage>
</organism>